<dbReference type="PANTHER" id="PTHR43439:SF2">
    <property type="entry name" value="ENZYME, PUTATIVE (JCVI)-RELATED"/>
    <property type="match status" value="1"/>
</dbReference>
<reference evidence="4" key="1">
    <citation type="journal article" date="2020" name="Stud. Mycol.">
        <title>101 Dothideomycetes genomes: a test case for predicting lifestyles and emergence of pathogens.</title>
        <authorList>
            <person name="Haridas S."/>
            <person name="Albert R."/>
            <person name="Binder M."/>
            <person name="Bloem J."/>
            <person name="Labutti K."/>
            <person name="Salamov A."/>
            <person name="Andreopoulos B."/>
            <person name="Baker S."/>
            <person name="Barry K."/>
            <person name="Bills G."/>
            <person name="Bluhm B."/>
            <person name="Cannon C."/>
            <person name="Castanera R."/>
            <person name="Culley D."/>
            <person name="Daum C."/>
            <person name="Ezra D."/>
            <person name="Gonzalez J."/>
            <person name="Henrissat B."/>
            <person name="Kuo A."/>
            <person name="Liang C."/>
            <person name="Lipzen A."/>
            <person name="Lutzoni F."/>
            <person name="Magnuson J."/>
            <person name="Mondo S."/>
            <person name="Nolan M."/>
            <person name="Ohm R."/>
            <person name="Pangilinan J."/>
            <person name="Park H.-J."/>
            <person name="Ramirez L."/>
            <person name="Alfaro M."/>
            <person name="Sun H."/>
            <person name="Tritt A."/>
            <person name="Yoshinaga Y."/>
            <person name="Zwiers L.-H."/>
            <person name="Turgeon B."/>
            <person name="Goodwin S."/>
            <person name="Spatafora J."/>
            <person name="Crous P."/>
            <person name="Grigoriev I."/>
        </authorList>
    </citation>
    <scope>NUCLEOTIDE SEQUENCE</scope>
    <source>
        <strain evidence="4">CBS 133067</strain>
    </source>
</reference>
<dbReference type="InterPro" id="IPR042099">
    <property type="entry name" value="ANL_N_sf"/>
</dbReference>
<sequence length="557" mass="62488">MNAPPGQRLVPVLIDEQAERTPTKVYASVPQSSQLEPGCYRDVTIRDFARAIDRLCAFLEPLIGFSTTLNTVAYFGPPDIRYQMMMPALSKLGHKVLFSAPRNSPEMHLNLLNNTECTTILHSAEIDVRATIGSAYEGRKSHAIPSLDDLFWSMTEPAKHYSYTKTFEEARNEPYVIFHTSGSTGMPKPVPHTHGWAAAFDYQLHHPPVNGRRSVVSMIADRGRVLKGFAPWHTSGGDAFGLLSGVFGENCFVWFPYDRMPTAEDALKIAGIARCNQVKLSIDQYQAMAKLKGGLEMLESMDAIWYGGGAMDESLGKLLSKRCRMVNLYGGTECGAPGLQLVSDAWNCVNFDSSFPGLEFRDMGDGIYELFVVRYPGCEDQHAVWHVFPDIQEWSLKDLWSKHPTLPNHWAYQGRVDDLIVFKAAYKYNPLAFEEHLRTHPLIRAALMAGTGHNQSVALLELDDSAQFDGTEESKQRILDAIWPTMEEANETAPRHARVLRSHVLFTKPDCPIQKAMKGTVQRAPTLRNYRKEIDDVYERFGDEKLEGIMPAVVDGK</sequence>
<dbReference type="Proteomes" id="UP000799772">
    <property type="component" value="Unassembled WGS sequence"/>
</dbReference>
<proteinExistence type="predicted"/>
<dbReference type="AlphaFoldDB" id="A0A9P4IPZ6"/>
<dbReference type="InterPro" id="IPR000873">
    <property type="entry name" value="AMP-dep_synth/lig_dom"/>
</dbReference>
<dbReference type="InterPro" id="IPR020845">
    <property type="entry name" value="AMP-binding_CS"/>
</dbReference>
<dbReference type="Pfam" id="PF23562">
    <property type="entry name" value="AMP-binding_C_3"/>
    <property type="match status" value="1"/>
</dbReference>
<gene>
    <name evidence="4" type="ORF">NA57DRAFT_50784</name>
</gene>
<evidence type="ECO:0000259" key="3">
    <source>
        <dbReference type="Pfam" id="PF00501"/>
    </source>
</evidence>
<organism evidence="4 5">
    <name type="scientific">Rhizodiscina lignyota</name>
    <dbReference type="NCBI Taxonomy" id="1504668"/>
    <lineage>
        <taxon>Eukaryota</taxon>
        <taxon>Fungi</taxon>
        <taxon>Dikarya</taxon>
        <taxon>Ascomycota</taxon>
        <taxon>Pezizomycotina</taxon>
        <taxon>Dothideomycetes</taxon>
        <taxon>Pleosporomycetidae</taxon>
        <taxon>Aulographales</taxon>
        <taxon>Rhizodiscinaceae</taxon>
        <taxon>Rhizodiscina</taxon>
    </lineage>
</organism>
<dbReference type="OrthoDB" id="429813at2759"/>
<keyword evidence="1" id="KW-0596">Phosphopantetheine</keyword>
<dbReference type="PROSITE" id="PS00455">
    <property type="entry name" value="AMP_BINDING"/>
    <property type="match status" value="1"/>
</dbReference>
<accession>A0A9P4IPZ6</accession>
<dbReference type="EMBL" id="ML978121">
    <property type="protein sequence ID" value="KAF2103927.1"/>
    <property type="molecule type" value="Genomic_DNA"/>
</dbReference>
<protein>
    <submittedName>
        <fullName evidence="4">Acetyl-CoA synthetase-like protein</fullName>
    </submittedName>
</protein>
<feature type="domain" description="AMP-dependent synthetase/ligase" evidence="3">
    <location>
        <begin position="15"/>
        <end position="338"/>
    </location>
</feature>
<dbReference type="InterPro" id="IPR051414">
    <property type="entry name" value="Adenylate-forming_Reductase"/>
</dbReference>
<keyword evidence="5" id="KW-1185">Reference proteome</keyword>
<comment type="caution">
    <text evidence="4">The sequence shown here is derived from an EMBL/GenBank/DDBJ whole genome shotgun (WGS) entry which is preliminary data.</text>
</comment>
<dbReference type="Pfam" id="PF00501">
    <property type="entry name" value="AMP-binding"/>
    <property type="match status" value="1"/>
</dbReference>
<evidence type="ECO:0000256" key="2">
    <source>
        <dbReference type="ARBA" id="ARBA00022553"/>
    </source>
</evidence>
<evidence type="ECO:0000256" key="1">
    <source>
        <dbReference type="ARBA" id="ARBA00022450"/>
    </source>
</evidence>
<evidence type="ECO:0000313" key="5">
    <source>
        <dbReference type="Proteomes" id="UP000799772"/>
    </source>
</evidence>
<evidence type="ECO:0000313" key="4">
    <source>
        <dbReference type="EMBL" id="KAF2103927.1"/>
    </source>
</evidence>
<dbReference type="SUPFAM" id="SSF56801">
    <property type="entry name" value="Acetyl-CoA synthetase-like"/>
    <property type="match status" value="1"/>
</dbReference>
<dbReference type="Gene3D" id="3.40.50.12780">
    <property type="entry name" value="N-terminal domain of ligase-like"/>
    <property type="match status" value="1"/>
</dbReference>
<dbReference type="PANTHER" id="PTHR43439">
    <property type="entry name" value="PHENYLACETATE-COENZYME A LIGASE"/>
    <property type="match status" value="1"/>
</dbReference>
<keyword evidence="2" id="KW-0597">Phosphoprotein</keyword>
<name>A0A9P4IPZ6_9PEZI</name>